<sequence>MLDKEINDYLHEVLKNGDHLKEELPEGSFRKLFWQQQMKALSCNDARQMRWHPLMIKWCLNIKLRSTAAYKVMRNSGFLKLPSERTLRDYTHWTKMSSGFQPSTFEQLLVEARYKELKDWQKFTVLLHDEIKIQNDLVYCKHTGELIGFANLGEINNSLVEFEKQCQDEMSRTPDIASYMLVFMVRGVTTTLEYPVAHFPCGNCITADFLFPLVSDAIRHLETIGFKVAVSTCDGASSNRKFIKMHGSKKGIAIHKTKNIYSPDERDPYFFSDVPHLVKTVRNNWENSGWNKKSRQLWNDGCSISWIHIVNLYKDDLKRGGLMLVPKLKCEHIYLTSYSRMKVRLAAQVLSSSVAHALDAFYNESVKGTVRFILMFDKFFDCLNTRSLTEATRRRKPDVAPYRMNSFVELTTNLLARGDIQFILSERFNQDPLESHFGKHRQMKGGNDNPTVAQFNYNDSSLRLLGSQALASVNGNTKRSCTHEVVDNTPLPKRPRKPPKS</sequence>
<dbReference type="Pfam" id="PF21789">
    <property type="entry name" value="TNP-like_RNaseH_C"/>
    <property type="match status" value="1"/>
</dbReference>
<dbReference type="Pfam" id="PF21787">
    <property type="entry name" value="TNP-like_RNaseH_N"/>
    <property type="match status" value="1"/>
</dbReference>
<dbReference type="OrthoDB" id="5987487at2759"/>
<dbReference type="InterPro" id="IPR048365">
    <property type="entry name" value="TNP-like_RNaseH_N"/>
</dbReference>
<feature type="domain" description="Transposable element P transposase-like RNase H" evidence="1">
    <location>
        <begin position="97"/>
        <end position="246"/>
    </location>
</feature>
<dbReference type="InterPro" id="IPR048367">
    <property type="entry name" value="TNP-like_RNaseH_C"/>
</dbReference>
<dbReference type="InterPro" id="IPR048366">
    <property type="entry name" value="TNP-like_GBD"/>
</dbReference>
<dbReference type="Pfam" id="PF21788">
    <property type="entry name" value="TNP-like_GBD"/>
    <property type="match status" value="1"/>
</dbReference>
<dbReference type="AlphaFoldDB" id="A0A7D9J271"/>
<comment type="caution">
    <text evidence="4">The sequence shown here is derived from an EMBL/GenBank/DDBJ whole genome shotgun (WGS) entry which is preliminary data.</text>
</comment>
<reference evidence="4" key="1">
    <citation type="submission" date="2020-04" db="EMBL/GenBank/DDBJ databases">
        <authorList>
            <person name="Alioto T."/>
            <person name="Alioto T."/>
            <person name="Gomez Garrido J."/>
        </authorList>
    </citation>
    <scope>NUCLEOTIDE SEQUENCE</scope>
    <source>
        <strain evidence="4">A484AB</strain>
    </source>
</reference>
<feature type="domain" description="Transposable element P transposase-like RNase H C-terminal" evidence="3">
    <location>
        <begin position="427"/>
        <end position="456"/>
    </location>
</feature>
<proteinExistence type="predicted"/>
<feature type="domain" description="Transposable element P transposase-like GTP-binding insertion" evidence="2">
    <location>
        <begin position="276"/>
        <end position="391"/>
    </location>
</feature>
<gene>
    <name evidence="4" type="ORF">PACLA_8A055150</name>
</gene>
<dbReference type="Proteomes" id="UP001152795">
    <property type="component" value="Unassembled WGS sequence"/>
</dbReference>
<name>A0A7D9J271_PARCT</name>
<evidence type="ECO:0000259" key="3">
    <source>
        <dbReference type="Pfam" id="PF21789"/>
    </source>
</evidence>
<dbReference type="EMBL" id="CACRXK020010593">
    <property type="protein sequence ID" value="CAB4019704.1"/>
    <property type="molecule type" value="Genomic_DNA"/>
</dbReference>
<evidence type="ECO:0000259" key="2">
    <source>
        <dbReference type="Pfam" id="PF21788"/>
    </source>
</evidence>
<keyword evidence="5" id="KW-1185">Reference proteome</keyword>
<protein>
    <submittedName>
        <fullName evidence="4">Transposable element P transposase</fullName>
    </submittedName>
</protein>
<evidence type="ECO:0000313" key="5">
    <source>
        <dbReference type="Proteomes" id="UP001152795"/>
    </source>
</evidence>
<accession>A0A7D9J271</accession>
<evidence type="ECO:0000313" key="4">
    <source>
        <dbReference type="EMBL" id="CAB4019704.1"/>
    </source>
</evidence>
<evidence type="ECO:0000259" key="1">
    <source>
        <dbReference type="Pfam" id="PF21787"/>
    </source>
</evidence>
<organism evidence="4 5">
    <name type="scientific">Paramuricea clavata</name>
    <name type="common">Red gorgonian</name>
    <name type="synonym">Violescent sea-whip</name>
    <dbReference type="NCBI Taxonomy" id="317549"/>
    <lineage>
        <taxon>Eukaryota</taxon>
        <taxon>Metazoa</taxon>
        <taxon>Cnidaria</taxon>
        <taxon>Anthozoa</taxon>
        <taxon>Octocorallia</taxon>
        <taxon>Malacalcyonacea</taxon>
        <taxon>Plexauridae</taxon>
        <taxon>Paramuricea</taxon>
    </lineage>
</organism>